<dbReference type="Proteomes" id="UP000237718">
    <property type="component" value="Unassembled WGS sequence"/>
</dbReference>
<dbReference type="CDD" id="cd04301">
    <property type="entry name" value="NAT_SF"/>
    <property type="match status" value="1"/>
</dbReference>
<dbReference type="InterPro" id="IPR041496">
    <property type="entry name" value="YitH/HolE_GNAT"/>
</dbReference>
<evidence type="ECO:0000313" key="2">
    <source>
        <dbReference type="EMBL" id="PRZ48474.1"/>
    </source>
</evidence>
<dbReference type="PROSITE" id="PS51186">
    <property type="entry name" value="GNAT"/>
    <property type="match status" value="1"/>
</dbReference>
<protein>
    <submittedName>
        <fullName evidence="2">Acetyltransferase (GNAT) family protein</fullName>
    </submittedName>
</protein>
<reference evidence="2 3" key="1">
    <citation type="submission" date="2018-03" db="EMBL/GenBank/DDBJ databases">
        <title>Genomic Encyclopedia of Archaeal and Bacterial Type Strains, Phase II (KMG-II): from individual species to whole genera.</title>
        <authorList>
            <person name="Goeker M."/>
        </authorList>
    </citation>
    <scope>NUCLEOTIDE SEQUENCE [LARGE SCALE GENOMIC DNA]</scope>
    <source>
        <strain evidence="2 3">DSM 25328</strain>
    </source>
</reference>
<name>A0A2T1AIP6_TRISK</name>
<dbReference type="InterPro" id="IPR016181">
    <property type="entry name" value="Acyl_CoA_acyltransferase"/>
</dbReference>
<keyword evidence="2" id="KW-0808">Transferase</keyword>
<dbReference type="GO" id="GO:0016747">
    <property type="term" value="F:acyltransferase activity, transferring groups other than amino-acyl groups"/>
    <property type="evidence" value="ECO:0007669"/>
    <property type="project" value="InterPro"/>
</dbReference>
<evidence type="ECO:0000313" key="3">
    <source>
        <dbReference type="Proteomes" id="UP000237718"/>
    </source>
</evidence>
<dbReference type="InterPro" id="IPR000182">
    <property type="entry name" value="GNAT_dom"/>
</dbReference>
<dbReference type="SUPFAM" id="SSF55729">
    <property type="entry name" value="Acyl-CoA N-acyltransferases (Nat)"/>
    <property type="match status" value="1"/>
</dbReference>
<dbReference type="Pfam" id="PF00583">
    <property type="entry name" value="Acetyltransf_1"/>
    <property type="match status" value="1"/>
</dbReference>
<evidence type="ECO:0000259" key="1">
    <source>
        <dbReference type="PROSITE" id="PS51186"/>
    </source>
</evidence>
<dbReference type="PANTHER" id="PTHR47237:SF1">
    <property type="entry name" value="SLL0310 PROTEIN"/>
    <property type="match status" value="1"/>
</dbReference>
<feature type="domain" description="N-acetyltransferase" evidence="1">
    <location>
        <begin position="5"/>
        <end position="144"/>
    </location>
</feature>
<dbReference type="EMBL" id="PVUF01000004">
    <property type="protein sequence ID" value="PRZ48474.1"/>
    <property type="molecule type" value="Genomic_DNA"/>
</dbReference>
<dbReference type="Gene3D" id="3.40.630.30">
    <property type="match status" value="1"/>
</dbReference>
<proteinExistence type="predicted"/>
<dbReference type="InterPro" id="IPR052729">
    <property type="entry name" value="Acyl/Acetyltrans_Enzymes"/>
</dbReference>
<accession>A0A2T1AIP6</accession>
<dbReference type="PANTHER" id="PTHR47237">
    <property type="entry name" value="SLL0310 PROTEIN"/>
    <property type="match status" value="1"/>
</dbReference>
<gene>
    <name evidence="2" type="ORF">CLV89_104302</name>
</gene>
<dbReference type="Gene3D" id="3.40.630.90">
    <property type="match status" value="1"/>
</dbReference>
<dbReference type="OrthoDB" id="20916at2"/>
<comment type="caution">
    <text evidence="2">The sequence shown here is derived from an EMBL/GenBank/DDBJ whole genome shotgun (WGS) entry which is preliminary data.</text>
</comment>
<dbReference type="AlphaFoldDB" id="A0A2T1AIP6"/>
<sequence>MLENYEIRPLTRDEIDTAVAWAAGEGWNPGLQDAGCFAAQDPQGFWGGFLAGEMIACISVVTYGDAFAFLGFYIVAPEYRGQGYGRALWTKALEHAGNRTVGLDGVVDQQENYRRSGFAFAWRNIRFGGVPRGRLKVSDAYTLTWLDTPSAEVTALDARVFPARRPEFWKAWFTAPGHVSIAVHSDGEMQGFGTLRRCRSGAKIGPLVATSRAAALSVLAGLLKDWPEDEEVFLDVPEPNSSAMALARDLGLEPVFETARMYRGKAPEVAQDMIYGVTSFELG</sequence>
<organism evidence="2 3">
    <name type="scientific">Tritonibacter scottomollicae</name>
    <name type="common">Epibacterium scottomollicae</name>
    <dbReference type="NCBI Taxonomy" id="483013"/>
    <lineage>
        <taxon>Bacteria</taxon>
        <taxon>Pseudomonadati</taxon>
        <taxon>Pseudomonadota</taxon>
        <taxon>Alphaproteobacteria</taxon>
        <taxon>Rhodobacterales</taxon>
        <taxon>Paracoccaceae</taxon>
        <taxon>Tritonibacter</taxon>
    </lineage>
</organism>
<dbReference type="RefSeq" id="WP_106163482.1">
    <property type="nucleotide sequence ID" value="NZ_PVUF01000004.1"/>
</dbReference>
<dbReference type="Pfam" id="PF18014">
    <property type="entry name" value="Acetyltransf_18"/>
    <property type="match status" value="1"/>
</dbReference>